<feature type="compositionally biased region" description="Basic residues" evidence="1">
    <location>
        <begin position="227"/>
        <end position="247"/>
    </location>
</feature>
<accession>F2S9E8</accession>
<feature type="region of interest" description="Disordered" evidence="1">
    <location>
        <begin position="227"/>
        <end position="260"/>
    </location>
</feature>
<protein>
    <submittedName>
        <fullName evidence="2">Uncharacterized protein</fullName>
    </submittedName>
</protein>
<keyword evidence="3" id="KW-1185">Reference proteome</keyword>
<evidence type="ECO:0000256" key="1">
    <source>
        <dbReference type="SAM" id="MobiDB-lite"/>
    </source>
</evidence>
<dbReference type="AlphaFoldDB" id="F2S9E8"/>
<reference evidence="3" key="1">
    <citation type="journal article" date="2012" name="MBio">
        <title>Comparative genome analysis of Trichophyton rubrum and related dermatophytes reveals candidate genes involved in infection.</title>
        <authorList>
            <person name="Martinez D.A."/>
            <person name="Oliver B.G."/>
            <person name="Graeser Y."/>
            <person name="Goldberg J.M."/>
            <person name="Li W."/>
            <person name="Martinez-Rossi N.M."/>
            <person name="Monod M."/>
            <person name="Shelest E."/>
            <person name="Barton R.C."/>
            <person name="Birch E."/>
            <person name="Brakhage A.A."/>
            <person name="Chen Z."/>
            <person name="Gurr S.J."/>
            <person name="Heiman D."/>
            <person name="Heitman J."/>
            <person name="Kosti I."/>
            <person name="Rossi A."/>
            <person name="Saif S."/>
            <person name="Samalova M."/>
            <person name="Saunders C.W."/>
            <person name="Shea T."/>
            <person name="Summerbell R.C."/>
            <person name="Xu J."/>
            <person name="Young S."/>
            <person name="Zeng Q."/>
            <person name="Birren B.W."/>
            <person name="Cuomo C.A."/>
            <person name="White T.C."/>
        </authorList>
    </citation>
    <scope>NUCLEOTIDE SEQUENCE [LARGE SCALE GENOMIC DNA]</scope>
    <source>
        <strain evidence="3">CBS 112818</strain>
    </source>
</reference>
<name>F2S9E8_TRIT1</name>
<dbReference type="EMBL" id="GG698533">
    <property type="protein sequence ID" value="EGE00198.1"/>
    <property type="molecule type" value="Genomic_DNA"/>
</dbReference>
<proteinExistence type="predicted"/>
<organism evidence="2 3">
    <name type="scientific">Trichophyton tonsurans (strain CBS 112818)</name>
    <name type="common">Scalp ringworm fungus</name>
    <dbReference type="NCBI Taxonomy" id="647933"/>
    <lineage>
        <taxon>Eukaryota</taxon>
        <taxon>Fungi</taxon>
        <taxon>Dikarya</taxon>
        <taxon>Ascomycota</taxon>
        <taxon>Pezizomycotina</taxon>
        <taxon>Eurotiomycetes</taxon>
        <taxon>Eurotiomycetidae</taxon>
        <taxon>Onygenales</taxon>
        <taxon>Arthrodermataceae</taxon>
        <taxon>Trichophyton</taxon>
    </lineage>
</organism>
<gene>
    <name evidence="2" type="ORF">TESG_07517</name>
</gene>
<dbReference type="HOGENOM" id="CLU_689271_0_0_1"/>
<evidence type="ECO:0000313" key="2">
    <source>
        <dbReference type="EMBL" id="EGE00198.1"/>
    </source>
</evidence>
<sequence length="400" mass="44138">MSNRAAAVRSLYVYSVLPSIERTGSAKTGKLEDNDNGACQGGVKSLAEHERSKQVYFAEMYGECAGASQVAAHQLPQRPVDDVPGKHLQSLVYSCEVLQPASTLLSASLPPSRSLPAVPLEPWRVVDARYSMTRYSGGALFMPSIGTVLPGARLCPATSRHIQILRASEVTLHHPTFPRTSTSPGRAKPWNNFLSSLLLISHLASSLRSWVIAGIFFAKGVTRKEKKARSLDRRKKQNNIRRKKGRGQGRNDRRDKQQRRTKVEFLLPYPARARTRLCLFKVKGVYVPPATVRLSSFSCLLALHRQLQLHPQLRPLCSLIYLAPSISISSFAWPFPPPSLPHTPGTPPVSYIDHLSTGIPQVTGCCSLPHIPPPSLRSGPTLPFPLLFRVTSLSTVLRVR</sequence>
<evidence type="ECO:0000313" key="3">
    <source>
        <dbReference type="Proteomes" id="UP000009172"/>
    </source>
</evidence>
<dbReference type="Proteomes" id="UP000009172">
    <property type="component" value="Unassembled WGS sequence"/>
</dbReference>